<organism evidence="1">
    <name type="scientific">marine sediment metagenome</name>
    <dbReference type="NCBI Taxonomy" id="412755"/>
    <lineage>
        <taxon>unclassified sequences</taxon>
        <taxon>metagenomes</taxon>
        <taxon>ecological metagenomes</taxon>
    </lineage>
</organism>
<feature type="non-terminal residue" evidence="1">
    <location>
        <position position="1"/>
    </location>
</feature>
<name>A0A0F9HL59_9ZZZZ</name>
<dbReference type="EMBL" id="LAZR01022267">
    <property type="protein sequence ID" value="KKL82470.1"/>
    <property type="molecule type" value="Genomic_DNA"/>
</dbReference>
<reference evidence="1" key="1">
    <citation type="journal article" date="2015" name="Nature">
        <title>Complex archaea that bridge the gap between prokaryotes and eukaryotes.</title>
        <authorList>
            <person name="Spang A."/>
            <person name="Saw J.H."/>
            <person name="Jorgensen S.L."/>
            <person name="Zaremba-Niedzwiedzka K."/>
            <person name="Martijn J."/>
            <person name="Lind A.E."/>
            <person name="van Eijk R."/>
            <person name="Schleper C."/>
            <person name="Guy L."/>
            <person name="Ettema T.J."/>
        </authorList>
    </citation>
    <scope>NUCLEOTIDE SEQUENCE</scope>
</reference>
<accession>A0A0F9HL59</accession>
<comment type="caution">
    <text evidence="1">The sequence shown here is derived from an EMBL/GenBank/DDBJ whole genome shotgun (WGS) entry which is preliminary data.</text>
</comment>
<sequence>VGSVLIMSPSCDFGLPPNVVQGALSTARLQINVTVRNLSNVSTVIPTLNTVVQYLGSISFSKSGLTVPQLGILSQADITFAKIKTLDEFDFKMLSANTMYGGITFFMRVKEFAKKFIKNLPANIKIFKEDVLPIIKKILPIILPLLLAAGRGDIEDFEDIDPEQLACVLIEEGVGGVKSRRMRKKPVKKPVRRRKAGRLVTQSELLRLL</sequence>
<dbReference type="AlphaFoldDB" id="A0A0F9HL59"/>
<proteinExistence type="predicted"/>
<evidence type="ECO:0000313" key="1">
    <source>
        <dbReference type="EMBL" id="KKL82470.1"/>
    </source>
</evidence>
<gene>
    <name evidence="1" type="ORF">LCGC14_1984420</name>
</gene>
<protein>
    <submittedName>
        <fullName evidence="1">Uncharacterized protein</fullName>
    </submittedName>
</protein>